<dbReference type="KEGG" id="rhoz:GXP67_09040"/>
<dbReference type="AlphaFoldDB" id="A0A6C0GFI4"/>
<dbReference type="RefSeq" id="WP_162442844.1">
    <property type="nucleotide sequence ID" value="NZ_CP048222.1"/>
</dbReference>
<gene>
    <name evidence="1" type="ORF">GXP67_09040</name>
</gene>
<protein>
    <submittedName>
        <fullName evidence="1">Uncharacterized protein</fullName>
    </submittedName>
</protein>
<sequence length="66" mass="7786">MLGLENEVNLQFEVLLMSFAEQDIPLFGEDIIRKIMKSVYDLDFNRRNRTVRIENRVGLLNRISTT</sequence>
<dbReference type="Proteomes" id="UP000480178">
    <property type="component" value="Chromosome"/>
</dbReference>
<reference evidence="1 2" key="1">
    <citation type="submission" date="2020-01" db="EMBL/GenBank/DDBJ databases">
        <authorList>
            <person name="Kim M.K."/>
        </authorList>
    </citation>
    <scope>NUCLEOTIDE SEQUENCE [LARGE SCALE GENOMIC DNA]</scope>
    <source>
        <strain evidence="1 2">172606-1</strain>
    </source>
</reference>
<evidence type="ECO:0000313" key="2">
    <source>
        <dbReference type="Proteomes" id="UP000480178"/>
    </source>
</evidence>
<proteinExistence type="predicted"/>
<keyword evidence="2" id="KW-1185">Reference proteome</keyword>
<name>A0A6C0GFI4_9BACT</name>
<accession>A0A6C0GFI4</accession>
<evidence type="ECO:0000313" key="1">
    <source>
        <dbReference type="EMBL" id="QHT66791.1"/>
    </source>
</evidence>
<dbReference type="EMBL" id="CP048222">
    <property type="protein sequence ID" value="QHT66791.1"/>
    <property type="molecule type" value="Genomic_DNA"/>
</dbReference>
<organism evidence="1 2">
    <name type="scientific">Rhodocytophaga rosea</name>
    <dbReference type="NCBI Taxonomy" id="2704465"/>
    <lineage>
        <taxon>Bacteria</taxon>
        <taxon>Pseudomonadati</taxon>
        <taxon>Bacteroidota</taxon>
        <taxon>Cytophagia</taxon>
        <taxon>Cytophagales</taxon>
        <taxon>Rhodocytophagaceae</taxon>
        <taxon>Rhodocytophaga</taxon>
    </lineage>
</organism>